<protein>
    <submittedName>
        <fullName evidence="1">Uncharacterized protein</fullName>
    </submittedName>
</protein>
<reference evidence="1" key="1">
    <citation type="submission" date="2016-10" db="EMBL/GenBank/DDBJ databases">
        <authorList>
            <person name="de Groot N.N."/>
        </authorList>
    </citation>
    <scope>NUCLEOTIDE SEQUENCE</scope>
</reference>
<dbReference type="EMBL" id="FPHF01000105">
    <property type="protein sequence ID" value="SFV68555.1"/>
    <property type="molecule type" value="Genomic_DNA"/>
</dbReference>
<dbReference type="AlphaFoldDB" id="A0A1W1CS51"/>
<proteinExistence type="predicted"/>
<sequence length="204" mass="23594">MIDSAKLLEISAEWGKEIREQSESIVFEGFDSPKYDKSAYEEILEQYVEFEEKVPLLTTMVVIYGDIALAYLNVQDVKNAFIYACAYLELNKNDDKRSRSAYDILSNISLASGNKVKGVEFYKLAHPQETLESSAVLQHLTKQMAEEKEEEISVKVPQNLSDYEKPKTFFLLQDKEEFAIRSTMLTMNLERDEAIKYLEKMKEN</sequence>
<name>A0A1W1CS51_9ZZZZ</name>
<gene>
    <name evidence="1" type="ORF">MNB_SM-4-1423</name>
</gene>
<evidence type="ECO:0000313" key="1">
    <source>
        <dbReference type="EMBL" id="SFV68555.1"/>
    </source>
</evidence>
<accession>A0A1W1CS51</accession>
<organism evidence="1">
    <name type="scientific">hydrothermal vent metagenome</name>
    <dbReference type="NCBI Taxonomy" id="652676"/>
    <lineage>
        <taxon>unclassified sequences</taxon>
        <taxon>metagenomes</taxon>
        <taxon>ecological metagenomes</taxon>
    </lineage>
</organism>